<evidence type="ECO:0000313" key="4">
    <source>
        <dbReference type="Proteomes" id="UP000609531"/>
    </source>
</evidence>
<evidence type="ECO:0000256" key="1">
    <source>
        <dbReference type="ARBA" id="ARBA00007227"/>
    </source>
</evidence>
<dbReference type="InterPro" id="IPR010982">
    <property type="entry name" value="Lambda_DNA-bd_dom_sf"/>
</dbReference>
<dbReference type="EMBL" id="JAEKJA010000017">
    <property type="protein sequence ID" value="MBJ3777552.1"/>
    <property type="molecule type" value="Genomic_DNA"/>
</dbReference>
<dbReference type="Gene3D" id="1.10.260.40">
    <property type="entry name" value="lambda repressor-like DNA-binding domains"/>
    <property type="match status" value="1"/>
</dbReference>
<dbReference type="Gene3D" id="1.10.10.2910">
    <property type="match status" value="1"/>
</dbReference>
<evidence type="ECO:0000259" key="2">
    <source>
        <dbReference type="PROSITE" id="PS50943"/>
    </source>
</evidence>
<evidence type="ECO:0000313" key="3">
    <source>
        <dbReference type="EMBL" id="MBJ3777552.1"/>
    </source>
</evidence>
<name>A0A934MEI3_9HYPH</name>
<organism evidence="3 4">
    <name type="scientific">Acuticoccus mangrovi</name>
    <dbReference type="NCBI Taxonomy" id="2796142"/>
    <lineage>
        <taxon>Bacteria</taxon>
        <taxon>Pseudomonadati</taxon>
        <taxon>Pseudomonadota</taxon>
        <taxon>Alphaproteobacteria</taxon>
        <taxon>Hyphomicrobiales</taxon>
        <taxon>Amorphaceae</taxon>
        <taxon>Acuticoccus</taxon>
    </lineage>
</organism>
<dbReference type="AlphaFoldDB" id="A0A934MEI3"/>
<gene>
    <name evidence="3" type="ORF">JCR33_17725</name>
</gene>
<dbReference type="GO" id="GO:0003677">
    <property type="term" value="F:DNA binding"/>
    <property type="evidence" value="ECO:0007669"/>
    <property type="project" value="InterPro"/>
</dbReference>
<dbReference type="PROSITE" id="PS50943">
    <property type="entry name" value="HTH_CROC1"/>
    <property type="match status" value="1"/>
</dbReference>
<reference evidence="3" key="1">
    <citation type="submission" date="2020-12" db="EMBL/GenBank/DDBJ databases">
        <title>Bacterial taxonomy.</title>
        <authorList>
            <person name="Pan X."/>
        </authorList>
    </citation>
    <scope>NUCLEOTIDE SEQUENCE</scope>
    <source>
        <strain evidence="3">B2012</strain>
    </source>
</reference>
<feature type="domain" description="HTH cro/C1-type" evidence="2">
    <location>
        <begin position="1"/>
        <end position="43"/>
    </location>
</feature>
<protein>
    <submittedName>
        <fullName evidence="3">ImmA/IrrE family metallo-endopeptidase</fullName>
    </submittedName>
</protein>
<dbReference type="Proteomes" id="UP000609531">
    <property type="component" value="Unassembled WGS sequence"/>
</dbReference>
<keyword evidence="4" id="KW-1185">Reference proteome</keyword>
<dbReference type="PANTHER" id="PTHR43236">
    <property type="entry name" value="ANTITOXIN HIGA1"/>
    <property type="match status" value="1"/>
</dbReference>
<dbReference type="Pfam" id="PF06114">
    <property type="entry name" value="Peptidase_M78"/>
    <property type="match status" value="1"/>
</dbReference>
<dbReference type="InterPro" id="IPR052345">
    <property type="entry name" value="Rad_response_metalloprotease"/>
</dbReference>
<proteinExistence type="inferred from homology"/>
<dbReference type="PANTHER" id="PTHR43236:SF1">
    <property type="entry name" value="BLL7220 PROTEIN"/>
    <property type="match status" value="1"/>
</dbReference>
<comment type="similarity">
    <text evidence="1">Belongs to the short-chain fatty acyl-CoA assimilation regulator (ScfR) family.</text>
</comment>
<dbReference type="SUPFAM" id="SSF47413">
    <property type="entry name" value="lambda repressor-like DNA-binding domains"/>
    <property type="match status" value="1"/>
</dbReference>
<dbReference type="InterPro" id="IPR010359">
    <property type="entry name" value="IrrE_HExxH"/>
</dbReference>
<accession>A0A934MEI3</accession>
<sequence>MADAAGLDQGHYSRLERGLLNGEPGEATIVAVANALGFPKSYFFQSDEIAGLPLSVHEPAWRKRASVAAGELKRLHAELNLRIMHIRRFLQAVDIEAERPLPSIDADEAGGADKVALLIRRAWMVPDGPVKNLTALCERAGILVVHCKFSERIDGVTMRIRDVPPLIFLNTNAPSDRMRHSLAHELGHLIMHRVPTSSMEDEADLFASEFLAPIAQLRSDLIGGRITLDRLVRLKGYWKVSVASLLYRATRSGLLTQNQAGYLWRQLSSRGWKKREPEETQFEREQPRLYPQVIALHENDLGYDPSDIARMLHIDLEDVRSLYGLAADDGKRRHLRVIK</sequence>
<dbReference type="InterPro" id="IPR001387">
    <property type="entry name" value="Cro/C1-type_HTH"/>
</dbReference>
<comment type="caution">
    <text evidence="3">The sequence shown here is derived from an EMBL/GenBank/DDBJ whole genome shotgun (WGS) entry which is preliminary data.</text>
</comment>
<dbReference type="CDD" id="cd00093">
    <property type="entry name" value="HTH_XRE"/>
    <property type="match status" value="1"/>
</dbReference>